<dbReference type="InterPro" id="IPR019826">
    <property type="entry name" value="Carboxylesterase_B_AS"/>
</dbReference>
<gene>
    <name evidence="5" type="ORF">IFJ75_18280</name>
</gene>
<keyword evidence="6" id="KW-1185">Reference proteome</keyword>
<evidence type="ECO:0000256" key="1">
    <source>
        <dbReference type="ARBA" id="ARBA00005964"/>
    </source>
</evidence>
<evidence type="ECO:0000256" key="3">
    <source>
        <dbReference type="RuleBase" id="RU361235"/>
    </source>
</evidence>
<keyword evidence="2 3" id="KW-0378">Hydrolase</keyword>
<evidence type="ECO:0000256" key="2">
    <source>
        <dbReference type="ARBA" id="ARBA00022801"/>
    </source>
</evidence>
<dbReference type="Pfam" id="PF00135">
    <property type="entry name" value="COesterase"/>
    <property type="match status" value="1"/>
</dbReference>
<dbReference type="SUPFAM" id="SSF53474">
    <property type="entry name" value="alpha/beta-Hydrolases"/>
    <property type="match status" value="1"/>
</dbReference>
<reference evidence="5" key="1">
    <citation type="submission" date="2020-09" db="EMBL/GenBank/DDBJ databases">
        <title>Brevundimonas sp. LVF2 isolated from a puddle in Goettingen, Germany.</title>
        <authorList>
            <person name="Friedrich I."/>
            <person name="Klassen A."/>
            <person name="Hannes N."/>
            <person name="Schneider D."/>
            <person name="Hertel R."/>
            <person name="Daniel R."/>
        </authorList>
    </citation>
    <scope>NUCLEOTIDE SEQUENCE</scope>
    <source>
        <strain evidence="5">LVF2</strain>
    </source>
</reference>
<evidence type="ECO:0000313" key="6">
    <source>
        <dbReference type="Proteomes" id="UP000663918"/>
    </source>
</evidence>
<feature type="chain" id="PRO_5038169210" description="Carboxylic ester hydrolase" evidence="3">
    <location>
        <begin position="28"/>
        <end position="534"/>
    </location>
</feature>
<feature type="domain" description="Carboxylesterase type B" evidence="4">
    <location>
        <begin position="37"/>
        <end position="497"/>
    </location>
</feature>
<dbReference type="PROSITE" id="PS00122">
    <property type="entry name" value="CARBOXYLESTERASE_B_1"/>
    <property type="match status" value="1"/>
</dbReference>
<dbReference type="InterPro" id="IPR006311">
    <property type="entry name" value="TAT_signal"/>
</dbReference>
<dbReference type="RefSeq" id="WP_207870155.1">
    <property type="nucleotide sequence ID" value="NZ_CP062222.1"/>
</dbReference>
<protein>
    <recommendedName>
        <fullName evidence="3">Carboxylic ester hydrolase</fullName>
        <ecNumber evidence="3">3.1.1.-</ecNumber>
    </recommendedName>
</protein>
<evidence type="ECO:0000313" key="5">
    <source>
        <dbReference type="EMBL" id="QTC91126.1"/>
    </source>
</evidence>
<evidence type="ECO:0000259" key="4">
    <source>
        <dbReference type="Pfam" id="PF00135"/>
    </source>
</evidence>
<feature type="signal peptide" evidence="3">
    <location>
        <begin position="1"/>
        <end position="27"/>
    </location>
</feature>
<dbReference type="KEGG" id="bgoe:IFJ75_18280"/>
<organism evidence="5 6">
    <name type="scientific">Brevundimonas goettingensis</name>
    <dbReference type="NCBI Taxonomy" id="2774190"/>
    <lineage>
        <taxon>Bacteria</taxon>
        <taxon>Pseudomonadati</taxon>
        <taxon>Pseudomonadota</taxon>
        <taxon>Alphaproteobacteria</taxon>
        <taxon>Caulobacterales</taxon>
        <taxon>Caulobacteraceae</taxon>
        <taxon>Brevundimonas</taxon>
    </lineage>
</organism>
<dbReference type="EMBL" id="CP062222">
    <property type="protein sequence ID" value="QTC91126.1"/>
    <property type="molecule type" value="Genomic_DNA"/>
</dbReference>
<dbReference type="PANTHER" id="PTHR43918">
    <property type="entry name" value="ACETYLCHOLINESTERASE"/>
    <property type="match status" value="1"/>
</dbReference>
<dbReference type="PANTHER" id="PTHR43918:SF4">
    <property type="entry name" value="CARBOXYLIC ESTER HYDROLASE"/>
    <property type="match status" value="1"/>
</dbReference>
<keyword evidence="3" id="KW-0732">Signal</keyword>
<dbReference type="InterPro" id="IPR029058">
    <property type="entry name" value="AB_hydrolase_fold"/>
</dbReference>
<dbReference type="Gene3D" id="3.40.50.1820">
    <property type="entry name" value="alpha/beta hydrolase"/>
    <property type="match status" value="1"/>
</dbReference>
<proteinExistence type="inferred from homology"/>
<comment type="similarity">
    <text evidence="1 3">Belongs to the type-B carboxylesterase/lipase family.</text>
</comment>
<dbReference type="EC" id="3.1.1.-" evidence="3"/>
<dbReference type="Proteomes" id="UP000663918">
    <property type="component" value="Chromosome"/>
</dbReference>
<accession>A0A975C001</accession>
<dbReference type="InterPro" id="IPR050654">
    <property type="entry name" value="AChE-related_enzymes"/>
</dbReference>
<sequence length="534" mass="57539">MIDPIDRRGLLAGAAASLSLAASPSFAGPRDDTGVQARTNAGRIRGFRDRDVAVFKGVPYGADTAQTRFAAPKPPRPWRGVRPCLDFGAPAPQPGGNPGAGYLPDSAYTQDQTSEDCLNLNLWTPALDGAKRPVLVWFHGGGFSGWSANSPLYDGANLAKWGDAVVITVNHRLNAFGYLYLGQLGGERFADSGNAGMLDLVLALQWIRDNIEAFGGDPGRVSLFGQSGGGAKASVLMAMPAARGLFHRVMTMSGQQVTVTPAEMATTAARKFLTNAAVESPDALLTMSKDQLIAATRGVSTGPVLDGRSLTRDPFEPDATPVSRDVALIMGNTHDETRYLIGLDEPALSNLTWDELLPALKRSIPNFFGPLTPESAVVWYRDKHPAYSPSQIFFAMTTELRSWRAQIIQADRRAVQPGANTWVYQFDWQSPVLDGRMGAPHCGDIPFMFRNHREMVSMTGGGPETDAVADAMSSALINFARTGDPNGAGVPAWPKYELPGRVTMQWNTVSKATPDPRGEERRLVGLIPYRQPGT</sequence>
<name>A0A975C001_9CAUL</name>
<dbReference type="AlphaFoldDB" id="A0A975C001"/>
<dbReference type="GO" id="GO:0052689">
    <property type="term" value="F:carboxylic ester hydrolase activity"/>
    <property type="evidence" value="ECO:0007669"/>
    <property type="project" value="TreeGrafter"/>
</dbReference>
<dbReference type="InterPro" id="IPR002018">
    <property type="entry name" value="CarbesteraseB"/>
</dbReference>
<dbReference type="PROSITE" id="PS51318">
    <property type="entry name" value="TAT"/>
    <property type="match status" value="1"/>
</dbReference>